<keyword evidence="2 4" id="KW-0863">Zinc-finger</keyword>
<evidence type="ECO:0000256" key="5">
    <source>
        <dbReference type="SAM" id="MobiDB-lite"/>
    </source>
</evidence>
<comment type="caution">
    <text evidence="8">The sequence shown here is derived from an EMBL/GenBank/DDBJ whole genome shotgun (WGS) entry which is preliminary data.</text>
</comment>
<feature type="compositionally biased region" description="Low complexity" evidence="5">
    <location>
        <begin position="442"/>
        <end position="464"/>
    </location>
</feature>
<dbReference type="InterPro" id="IPR019787">
    <property type="entry name" value="Znf_PHD-finger"/>
</dbReference>
<evidence type="ECO:0000259" key="7">
    <source>
        <dbReference type="PROSITE" id="PS50089"/>
    </source>
</evidence>
<feature type="region of interest" description="Disordered" evidence="5">
    <location>
        <begin position="333"/>
        <end position="551"/>
    </location>
</feature>
<evidence type="ECO:0000256" key="1">
    <source>
        <dbReference type="ARBA" id="ARBA00022723"/>
    </source>
</evidence>
<feature type="compositionally biased region" description="Polar residues" evidence="5">
    <location>
        <begin position="531"/>
        <end position="546"/>
    </location>
</feature>
<keyword evidence="1" id="KW-0479">Metal-binding</keyword>
<dbReference type="Gene3D" id="3.30.40.10">
    <property type="entry name" value="Zinc/RING finger domain, C3HC4 (zinc finger)"/>
    <property type="match status" value="2"/>
</dbReference>
<dbReference type="Proteomes" id="UP001583193">
    <property type="component" value="Unassembled WGS sequence"/>
</dbReference>
<protein>
    <recommendedName>
        <fullName evidence="10">PHD and RING finger domain-containing protein</fullName>
    </recommendedName>
</protein>
<dbReference type="InterPro" id="IPR011011">
    <property type="entry name" value="Znf_FYVE_PHD"/>
</dbReference>
<dbReference type="InterPro" id="IPR013083">
    <property type="entry name" value="Znf_RING/FYVE/PHD"/>
</dbReference>
<dbReference type="PANTHER" id="PTHR12618:SF20">
    <property type="entry name" value="PHD AND RING FINGER DOMAIN-CONTAINING PROTEIN 1"/>
    <property type="match status" value="1"/>
</dbReference>
<dbReference type="SMART" id="SM00249">
    <property type="entry name" value="PHD"/>
    <property type="match status" value="1"/>
</dbReference>
<evidence type="ECO:0000256" key="2">
    <source>
        <dbReference type="ARBA" id="ARBA00022771"/>
    </source>
</evidence>
<dbReference type="SMART" id="SM00184">
    <property type="entry name" value="RING"/>
    <property type="match status" value="2"/>
</dbReference>
<feature type="domain" description="PHD-type" evidence="6">
    <location>
        <begin position="138"/>
        <end position="186"/>
    </location>
</feature>
<dbReference type="InterPro" id="IPR047157">
    <property type="entry name" value="PHRF1/Atg35"/>
</dbReference>
<reference evidence="8 9" key="1">
    <citation type="journal article" date="2024" name="IMA Fungus">
        <title>IMA Genome - F19 : A genome assembly and annotation guide to empower mycologists, including annotated draft genome sequences of Ceratocystis pirilliformis, Diaporthe australafricana, Fusarium ophioides, Paecilomyces lecythidis, and Sporothrix stenoceras.</title>
        <authorList>
            <person name="Aylward J."/>
            <person name="Wilson A.M."/>
            <person name="Visagie C.M."/>
            <person name="Spraker J."/>
            <person name="Barnes I."/>
            <person name="Buitendag C."/>
            <person name="Ceriani C."/>
            <person name="Del Mar Angel L."/>
            <person name="du Plessis D."/>
            <person name="Fuchs T."/>
            <person name="Gasser K."/>
            <person name="Kramer D."/>
            <person name="Li W."/>
            <person name="Munsamy K."/>
            <person name="Piso A."/>
            <person name="Price J.L."/>
            <person name="Sonnekus B."/>
            <person name="Thomas C."/>
            <person name="van der Nest A."/>
            <person name="van Dijk A."/>
            <person name="van Heerden A."/>
            <person name="van Vuuren N."/>
            <person name="Yilmaz N."/>
            <person name="Duong T.A."/>
            <person name="van der Merwe N.A."/>
            <person name="Wingfield M.J."/>
            <person name="Wingfield B.D."/>
        </authorList>
    </citation>
    <scope>NUCLEOTIDE SEQUENCE [LARGE SCALE GENOMIC DNA]</scope>
    <source>
        <strain evidence="8 9">CMW 18167</strain>
    </source>
</reference>
<dbReference type="EMBL" id="JAVDPF010000003">
    <property type="protein sequence ID" value="KAL1885222.1"/>
    <property type="molecule type" value="Genomic_DNA"/>
</dbReference>
<evidence type="ECO:0000256" key="3">
    <source>
        <dbReference type="ARBA" id="ARBA00022833"/>
    </source>
</evidence>
<organism evidence="8 9">
    <name type="scientific">Paecilomyces lecythidis</name>
    <dbReference type="NCBI Taxonomy" id="3004212"/>
    <lineage>
        <taxon>Eukaryota</taxon>
        <taxon>Fungi</taxon>
        <taxon>Dikarya</taxon>
        <taxon>Ascomycota</taxon>
        <taxon>Pezizomycotina</taxon>
        <taxon>Eurotiomycetes</taxon>
        <taxon>Eurotiomycetidae</taxon>
        <taxon>Eurotiales</taxon>
        <taxon>Thermoascaceae</taxon>
        <taxon>Paecilomyces</taxon>
    </lineage>
</organism>
<feature type="compositionally biased region" description="Polar residues" evidence="5">
    <location>
        <begin position="478"/>
        <end position="508"/>
    </location>
</feature>
<dbReference type="SUPFAM" id="SSF57903">
    <property type="entry name" value="FYVE/PHD zinc finger"/>
    <property type="match status" value="1"/>
</dbReference>
<dbReference type="PROSITE" id="PS50016">
    <property type="entry name" value="ZF_PHD_2"/>
    <property type="match status" value="1"/>
</dbReference>
<feature type="compositionally biased region" description="Basic and acidic residues" evidence="5">
    <location>
        <begin position="412"/>
        <end position="422"/>
    </location>
</feature>
<feature type="region of interest" description="Disordered" evidence="5">
    <location>
        <begin position="199"/>
        <end position="218"/>
    </location>
</feature>
<feature type="region of interest" description="Disordered" evidence="5">
    <location>
        <begin position="25"/>
        <end position="53"/>
    </location>
</feature>
<gene>
    <name evidence="8" type="ORF">Plec18167_001879</name>
</gene>
<dbReference type="InterPro" id="IPR001841">
    <property type="entry name" value="Znf_RING"/>
</dbReference>
<dbReference type="PANTHER" id="PTHR12618">
    <property type="entry name" value="PHD AND RING FINGER DOMAIN-CONTAINING PROTEIN 1"/>
    <property type="match status" value="1"/>
</dbReference>
<evidence type="ECO:0000313" key="9">
    <source>
        <dbReference type="Proteomes" id="UP001583193"/>
    </source>
</evidence>
<evidence type="ECO:0008006" key="10">
    <source>
        <dbReference type="Google" id="ProtNLM"/>
    </source>
</evidence>
<keyword evidence="9" id="KW-1185">Reference proteome</keyword>
<dbReference type="SUPFAM" id="SSF57850">
    <property type="entry name" value="RING/U-box"/>
    <property type="match status" value="1"/>
</dbReference>
<feature type="compositionally biased region" description="Polar residues" evidence="5">
    <location>
        <begin position="397"/>
        <end position="408"/>
    </location>
</feature>
<dbReference type="Pfam" id="PF13639">
    <property type="entry name" value="zf-RING_2"/>
    <property type="match status" value="1"/>
</dbReference>
<feature type="region of interest" description="Disordered" evidence="5">
    <location>
        <begin position="281"/>
        <end position="321"/>
    </location>
</feature>
<keyword evidence="3" id="KW-0862">Zinc</keyword>
<evidence type="ECO:0000259" key="6">
    <source>
        <dbReference type="PROSITE" id="PS50016"/>
    </source>
</evidence>
<evidence type="ECO:0000256" key="4">
    <source>
        <dbReference type="PROSITE-ProRule" id="PRU00175"/>
    </source>
</evidence>
<accession>A0ABR3YBP2</accession>
<name>A0ABR3YBP2_9EURO</name>
<proteinExistence type="predicted"/>
<sequence length="638" mass="70383">MSDTCIVCLGDLGESASDPLAVAAGSTPRLEDGDDGDGAPGTARNNSKAPVALDHDDEDAGWIAHLIPCGHNLHNNCLKPWVERANSCPICRQSFNVVELTDIIGGPVLSSYVVPDKVQVAEIDPSMIIEEIDDEDDTQPCPICGDADNEEVLLLCDGCDVPIHTYCAGLDAVPSGSWYCEQCEVQRAVNSVADSPIRSLRARSRPERRTRAQQRRVRSRNQVNSLHWARVWQSVWDRLNLDLDFPFDDERAADRVIQQHRREAANQREFRAWQRRFQVAERQGGARSFRDTATLLDIDAPRPSRPRVPRAPTPEPESLEEMRAWNAFERARELENDPSASRKRKEPTLSPSPEPTEPQRKLKRPRTRRPEDLAALAMQNGESSRMAREQASARLNAETTSAGPSFLQSLLKEVEDSSRPERSSSYGPSVHSSNAPTDLNTPALSSPSLSPVPSNHSSPHLTSSTPPPNLRARPVSPIQLSSPIDVTSPSYADFSPSVSPSQGNTSDAGDNERSRPSARRFGSSALGRSSRPGTARSNENSPTRSGLSLEVKSDIQKLVSGALKPFYRRKVISKDEYTDINRSVSRMLYDRVGDVESLDHDAKVKWENLASTEVKKAIETLKQGKEKEKANSDNEPSS</sequence>
<feature type="domain" description="RING-type" evidence="7">
    <location>
        <begin position="5"/>
        <end position="92"/>
    </location>
</feature>
<feature type="compositionally biased region" description="Polar residues" evidence="5">
    <location>
        <begin position="423"/>
        <end position="440"/>
    </location>
</feature>
<dbReference type="InterPro" id="IPR001965">
    <property type="entry name" value="Znf_PHD"/>
</dbReference>
<evidence type="ECO:0000313" key="8">
    <source>
        <dbReference type="EMBL" id="KAL1885222.1"/>
    </source>
</evidence>
<dbReference type="PROSITE" id="PS50089">
    <property type="entry name" value="ZF_RING_2"/>
    <property type="match status" value="1"/>
</dbReference>
<dbReference type="Pfam" id="PF00628">
    <property type="entry name" value="PHD"/>
    <property type="match status" value="1"/>
</dbReference>